<protein>
    <recommendedName>
        <fullName evidence="2">GAG-pre-integrase domain-containing protein</fullName>
    </recommendedName>
</protein>
<name>A0AAP0NY81_9MAGN</name>
<dbReference type="Pfam" id="PF13976">
    <property type="entry name" value="gag_pre-integrs"/>
    <property type="match status" value="1"/>
</dbReference>
<sequence length="171" mass="19435">MLTVVLLPMSLLMPLMCLNLHHIQDSITKEILLQGVLRDGLYQFHNNTAPSKKFPYVYIASQQSPFLLWHRRLGHPLLQTLQQIVCVNLKLPASQSEFCSVCPLGKHHALPFSLSNKSSSTVLELIHTGVWGPSPVSSIEGFNYYISFIDDCTRFTWIFPVKYKSDAFKVD</sequence>
<keyword evidence="1" id="KW-0732">Signal</keyword>
<evidence type="ECO:0000313" key="4">
    <source>
        <dbReference type="Proteomes" id="UP001420932"/>
    </source>
</evidence>
<organism evidence="3 4">
    <name type="scientific">Stephania yunnanensis</name>
    <dbReference type="NCBI Taxonomy" id="152371"/>
    <lineage>
        <taxon>Eukaryota</taxon>
        <taxon>Viridiplantae</taxon>
        <taxon>Streptophyta</taxon>
        <taxon>Embryophyta</taxon>
        <taxon>Tracheophyta</taxon>
        <taxon>Spermatophyta</taxon>
        <taxon>Magnoliopsida</taxon>
        <taxon>Ranunculales</taxon>
        <taxon>Menispermaceae</taxon>
        <taxon>Menispermoideae</taxon>
        <taxon>Cissampelideae</taxon>
        <taxon>Stephania</taxon>
    </lineage>
</organism>
<dbReference type="InterPro" id="IPR025724">
    <property type="entry name" value="GAG-pre-integrase_dom"/>
</dbReference>
<dbReference type="EMBL" id="JBBNAF010000008">
    <property type="protein sequence ID" value="KAK9122095.1"/>
    <property type="molecule type" value="Genomic_DNA"/>
</dbReference>
<reference evidence="3 4" key="1">
    <citation type="submission" date="2024-01" db="EMBL/GenBank/DDBJ databases">
        <title>Genome assemblies of Stephania.</title>
        <authorList>
            <person name="Yang L."/>
        </authorList>
    </citation>
    <scope>NUCLEOTIDE SEQUENCE [LARGE SCALE GENOMIC DNA]</scope>
    <source>
        <strain evidence="3">YNDBR</strain>
        <tissue evidence="3">Leaf</tissue>
    </source>
</reference>
<comment type="caution">
    <text evidence="3">The sequence shown here is derived from an EMBL/GenBank/DDBJ whole genome shotgun (WGS) entry which is preliminary data.</text>
</comment>
<dbReference type="PANTHER" id="PTHR42648">
    <property type="entry name" value="TRANSPOSASE, PUTATIVE-RELATED"/>
    <property type="match status" value="1"/>
</dbReference>
<dbReference type="Gene3D" id="3.30.420.10">
    <property type="entry name" value="Ribonuclease H-like superfamily/Ribonuclease H"/>
    <property type="match status" value="1"/>
</dbReference>
<evidence type="ECO:0000313" key="3">
    <source>
        <dbReference type="EMBL" id="KAK9122095.1"/>
    </source>
</evidence>
<dbReference type="PANTHER" id="PTHR42648:SF26">
    <property type="entry name" value="INTEGRASE CATALYTIC DOMAIN-CONTAINING PROTEIN"/>
    <property type="match status" value="1"/>
</dbReference>
<dbReference type="InterPro" id="IPR012337">
    <property type="entry name" value="RNaseH-like_sf"/>
</dbReference>
<accession>A0AAP0NY81</accession>
<feature type="domain" description="GAG-pre-integrase" evidence="2">
    <location>
        <begin position="40"/>
        <end position="107"/>
    </location>
</feature>
<feature type="signal peptide" evidence="1">
    <location>
        <begin position="1"/>
        <end position="17"/>
    </location>
</feature>
<feature type="chain" id="PRO_5042953862" description="GAG-pre-integrase domain-containing protein" evidence="1">
    <location>
        <begin position="18"/>
        <end position="171"/>
    </location>
</feature>
<keyword evidence="4" id="KW-1185">Reference proteome</keyword>
<dbReference type="AlphaFoldDB" id="A0AAP0NY81"/>
<dbReference type="SUPFAM" id="SSF53098">
    <property type="entry name" value="Ribonuclease H-like"/>
    <property type="match status" value="1"/>
</dbReference>
<dbReference type="InterPro" id="IPR039537">
    <property type="entry name" value="Retrotran_Ty1/copia-like"/>
</dbReference>
<gene>
    <name evidence="3" type="ORF">Syun_019712</name>
</gene>
<dbReference type="Proteomes" id="UP001420932">
    <property type="component" value="Unassembled WGS sequence"/>
</dbReference>
<proteinExistence type="predicted"/>
<evidence type="ECO:0000256" key="1">
    <source>
        <dbReference type="SAM" id="SignalP"/>
    </source>
</evidence>
<evidence type="ECO:0000259" key="2">
    <source>
        <dbReference type="Pfam" id="PF13976"/>
    </source>
</evidence>
<dbReference type="GO" id="GO:0003676">
    <property type="term" value="F:nucleic acid binding"/>
    <property type="evidence" value="ECO:0007669"/>
    <property type="project" value="InterPro"/>
</dbReference>
<dbReference type="InterPro" id="IPR036397">
    <property type="entry name" value="RNaseH_sf"/>
</dbReference>